<proteinExistence type="predicted"/>
<dbReference type="AlphaFoldDB" id="A0AB73NQI9"/>
<accession>A0AB73NQI9</accession>
<gene>
    <name evidence="1" type="ORF">A5804_002880</name>
</gene>
<name>A0AB73NQI9_ENTFC</name>
<organism evidence="1 2">
    <name type="scientific">Enterococcus faecium</name>
    <name type="common">Streptococcus faecium</name>
    <dbReference type="NCBI Taxonomy" id="1352"/>
    <lineage>
        <taxon>Bacteria</taxon>
        <taxon>Bacillati</taxon>
        <taxon>Bacillota</taxon>
        <taxon>Bacilli</taxon>
        <taxon>Lactobacillales</taxon>
        <taxon>Enterococcaceae</taxon>
        <taxon>Enterococcus</taxon>
    </lineage>
</organism>
<protein>
    <submittedName>
        <fullName evidence="1">Uncharacterized protein</fullName>
    </submittedName>
</protein>
<dbReference type="RefSeq" id="WP_179189842.1">
    <property type="nucleotide sequence ID" value="NZ_JBNBYO010000024.1"/>
</dbReference>
<evidence type="ECO:0000313" key="1">
    <source>
        <dbReference type="EMBL" id="OTN94206.1"/>
    </source>
</evidence>
<comment type="caution">
    <text evidence="1">The sequence shown here is derived from an EMBL/GenBank/DDBJ whole genome shotgun (WGS) entry which is preliminary data.</text>
</comment>
<dbReference type="Proteomes" id="UP000194737">
    <property type="component" value="Unassembled WGS sequence"/>
</dbReference>
<sequence length="47" mass="5626">MLKYIFEFKLNIVHDYFDGKGGSDYLFKEIEGVQNFSKHATERKLLR</sequence>
<reference evidence="1 2" key="1">
    <citation type="submission" date="2017-05" db="EMBL/GenBank/DDBJ databases">
        <title>The Genome Sequence of Enterococcus faecium 6F2_DIV0138.</title>
        <authorList>
            <consortium name="The Broad Institute Genomics Platform"/>
            <consortium name="The Broad Institute Genomic Center for Infectious Diseases"/>
            <person name="Earl A."/>
            <person name="Manson A."/>
            <person name="Schwartman J."/>
            <person name="Gilmore M."/>
            <person name="Abouelleil A."/>
            <person name="Cao P."/>
            <person name="Chapman S."/>
            <person name="Cusick C."/>
            <person name="Shea T."/>
            <person name="Young S."/>
            <person name="Neafsey D."/>
            <person name="Nusbaum C."/>
            <person name="Birren B."/>
        </authorList>
    </citation>
    <scope>NUCLEOTIDE SEQUENCE [LARGE SCALE GENOMIC DNA]</scope>
    <source>
        <strain evidence="1 2">6F2_DIV0138</strain>
    </source>
</reference>
<evidence type="ECO:0000313" key="2">
    <source>
        <dbReference type="Proteomes" id="UP000194737"/>
    </source>
</evidence>
<dbReference type="EMBL" id="NGLB01000004">
    <property type="protein sequence ID" value="OTN94206.1"/>
    <property type="molecule type" value="Genomic_DNA"/>
</dbReference>